<keyword evidence="1" id="KW-0732">Signal</keyword>
<reference evidence="3" key="1">
    <citation type="submission" date="2022-10" db="EMBL/GenBank/DDBJ databases">
        <title>Genome assembly of Pristionchus species.</title>
        <authorList>
            <person name="Yoshida K."/>
            <person name="Sommer R.J."/>
        </authorList>
    </citation>
    <scope>NUCLEOTIDE SEQUENCE [LARGE SCALE GENOMIC DNA]</scope>
    <source>
        <strain evidence="3">RS5460</strain>
    </source>
</reference>
<feature type="chain" id="PRO_5042986625" evidence="1">
    <location>
        <begin position="23"/>
        <end position="120"/>
    </location>
</feature>
<proteinExistence type="predicted"/>
<dbReference type="AlphaFoldDB" id="A0AAN5D3C3"/>
<evidence type="ECO:0000313" key="2">
    <source>
        <dbReference type="EMBL" id="GMR55893.1"/>
    </source>
</evidence>
<comment type="caution">
    <text evidence="2">The sequence shown here is derived from an EMBL/GenBank/DDBJ whole genome shotgun (WGS) entry which is preliminary data.</text>
</comment>
<organism evidence="2 3">
    <name type="scientific">Pristionchus mayeri</name>
    <dbReference type="NCBI Taxonomy" id="1317129"/>
    <lineage>
        <taxon>Eukaryota</taxon>
        <taxon>Metazoa</taxon>
        <taxon>Ecdysozoa</taxon>
        <taxon>Nematoda</taxon>
        <taxon>Chromadorea</taxon>
        <taxon>Rhabditida</taxon>
        <taxon>Rhabditina</taxon>
        <taxon>Diplogasteromorpha</taxon>
        <taxon>Diplogasteroidea</taxon>
        <taxon>Neodiplogasteridae</taxon>
        <taxon>Pristionchus</taxon>
    </lineage>
</organism>
<gene>
    <name evidence="2" type="ORF">PMAYCL1PPCAC_26088</name>
</gene>
<sequence>MTFAATMRFMIISLLVVTVTSGERGGVALYAEKNFKGVSFWMAPPREGRCTQLPKIFTVKSINTNGNCIELRKRSDCTLNDGETVQIMAPGTPAHHSLYYLGFDDNAIQAIRLCDFRGPH</sequence>
<name>A0AAN5D3C3_9BILA</name>
<evidence type="ECO:0000313" key="3">
    <source>
        <dbReference type="Proteomes" id="UP001328107"/>
    </source>
</evidence>
<accession>A0AAN5D3C3</accession>
<dbReference type="Proteomes" id="UP001328107">
    <property type="component" value="Unassembled WGS sequence"/>
</dbReference>
<protein>
    <submittedName>
        <fullName evidence="2">Uncharacterized protein</fullName>
    </submittedName>
</protein>
<evidence type="ECO:0000256" key="1">
    <source>
        <dbReference type="SAM" id="SignalP"/>
    </source>
</evidence>
<dbReference type="EMBL" id="BTRK01000005">
    <property type="protein sequence ID" value="GMR55893.1"/>
    <property type="molecule type" value="Genomic_DNA"/>
</dbReference>
<feature type="signal peptide" evidence="1">
    <location>
        <begin position="1"/>
        <end position="22"/>
    </location>
</feature>
<keyword evidence="3" id="KW-1185">Reference proteome</keyword>